<reference evidence="9 10" key="1">
    <citation type="submission" date="2018-08" db="EMBL/GenBank/DDBJ databases">
        <title>Parvularcula sp. SM1705, isolated from surface water of the South Sea China.</title>
        <authorList>
            <person name="Sun L."/>
        </authorList>
    </citation>
    <scope>NUCLEOTIDE SEQUENCE [LARGE SCALE GENOMIC DNA]</scope>
    <source>
        <strain evidence="9 10">SM1705</strain>
    </source>
</reference>
<dbReference type="InParanoid" id="A0A371RI78"/>
<evidence type="ECO:0000313" key="9">
    <source>
        <dbReference type="EMBL" id="RFB05140.1"/>
    </source>
</evidence>
<dbReference type="InterPro" id="IPR000297">
    <property type="entry name" value="PPIase_PpiC"/>
</dbReference>
<evidence type="ECO:0000256" key="3">
    <source>
        <dbReference type="ARBA" id="ARBA00013194"/>
    </source>
</evidence>
<keyword evidence="6 9" id="KW-0413">Isomerase</keyword>
<dbReference type="Proteomes" id="UP000264589">
    <property type="component" value="Unassembled WGS sequence"/>
</dbReference>
<accession>A0A371RI78</accession>
<feature type="compositionally biased region" description="Polar residues" evidence="7">
    <location>
        <begin position="34"/>
        <end position="44"/>
    </location>
</feature>
<evidence type="ECO:0000313" key="10">
    <source>
        <dbReference type="Proteomes" id="UP000264589"/>
    </source>
</evidence>
<gene>
    <name evidence="9" type="ORF">DX908_07670</name>
</gene>
<dbReference type="InterPro" id="IPR050245">
    <property type="entry name" value="PrsA_foldase"/>
</dbReference>
<feature type="domain" description="PpiC" evidence="8">
    <location>
        <begin position="163"/>
        <end position="289"/>
    </location>
</feature>
<evidence type="ECO:0000256" key="7">
    <source>
        <dbReference type="SAM" id="MobiDB-lite"/>
    </source>
</evidence>
<evidence type="ECO:0000256" key="6">
    <source>
        <dbReference type="ARBA" id="ARBA00023235"/>
    </source>
</evidence>
<dbReference type="EC" id="5.2.1.8" evidence="3"/>
<comment type="catalytic activity">
    <reaction evidence="1">
        <text>[protein]-peptidylproline (omega=180) = [protein]-peptidylproline (omega=0)</text>
        <dbReference type="Rhea" id="RHEA:16237"/>
        <dbReference type="Rhea" id="RHEA-COMP:10747"/>
        <dbReference type="Rhea" id="RHEA-COMP:10748"/>
        <dbReference type="ChEBI" id="CHEBI:83833"/>
        <dbReference type="ChEBI" id="CHEBI:83834"/>
        <dbReference type="EC" id="5.2.1.8"/>
    </reaction>
</comment>
<dbReference type="PANTHER" id="PTHR47245:SF1">
    <property type="entry name" value="FOLDASE PROTEIN PRSA"/>
    <property type="match status" value="1"/>
</dbReference>
<keyword evidence="10" id="KW-1185">Reference proteome</keyword>
<dbReference type="AlphaFoldDB" id="A0A371RI78"/>
<proteinExistence type="inferred from homology"/>
<sequence>MPCVPASPPIRAVLRPFRSVPIRRPSGTAPRMSTDPSPQAGLSSLRASGSRAIREPLFQFLLVAIVLFTLNSLLNGGEAEGDGQTITIPEGRVLQIAESYRLMSGRAPSRTELEALIADYADEEIAAREAAALGLDADDTIIRRRLQQKLTFLVEDSAATSEPTAEDLAAYFEAHREDYILPARLAFRQIMVSPDKRGDTAPAEAAAILEELKAGTNPTSHGDPSMLPKSMTLSPETGIAMVFGQSFAATLFASDKEGWFGPVRSPIGLHLVEITSREPARMPAFAEIEAQVAADWMAENRAFARSEFEEDLRERYDVTIEWPEAYRDGPAGE</sequence>
<comment type="caution">
    <text evidence="9">The sequence shown here is derived from an EMBL/GenBank/DDBJ whole genome shotgun (WGS) entry which is preliminary data.</text>
</comment>
<evidence type="ECO:0000256" key="4">
    <source>
        <dbReference type="ARBA" id="ARBA00022729"/>
    </source>
</evidence>
<evidence type="ECO:0000259" key="8">
    <source>
        <dbReference type="Pfam" id="PF13145"/>
    </source>
</evidence>
<dbReference type="EMBL" id="QUQO01000001">
    <property type="protein sequence ID" value="RFB05140.1"/>
    <property type="molecule type" value="Genomic_DNA"/>
</dbReference>
<evidence type="ECO:0000256" key="2">
    <source>
        <dbReference type="ARBA" id="ARBA00007656"/>
    </source>
</evidence>
<name>A0A371RI78_9PROT</name>
<evidence type="ECO:0000256" key="1">
    <source>
        <dbReference type="ARBA" id="ARBA00000971"/>
    </source>
</evidence>
<organism evidence="9 10">
    <name type="scientific">Parvularcula marina</name>
    <dbReference type="NCBI Taxonomy" id="2292771"/>
    <lineage>
        <taxon>Bacteria</taxon>
        <taxon>Pseudomonadati</taxon>
        <taxon>Pseudomonadota</taxon>
        <taxon>Alphaproteobacteria</taxon>
        <taxon>Parvularculales</taxon>
        <taxon>Parvularculaceae</taxon>
        <taxon>Parvularcula</taxon>
    </lineage>
</organism>
<feature type="region of interest" description="Disordered" evidence="7">
    <location>
        <begin position="21"/>
        <end position="44"/>
    </location>
</feature>
<protein>
    <recommendedName>
        <fullName evidence="3">peptidylprolyl isomerase</fullName>
        <ecNumber evidence="3">5.2.1.8</ecNumber>
    </recommendedName>
</protein>
<dbReference type="GO" id="GO:0003755">
    <property type="term" value="F:peptidyl-prolyl cis-trans isomerase activity"/>
    <property type="evidence" value="ECO:0007669"/>
    <property type="project" value="UniProtKB-KW"/>
</dbReference>
<keyword evidence="4" id="KW-0732">Signal</keyword>
<dbReference type="PANTHER" id="PTHR47245">
    <property type="entry name" value="PEPTIDYLPROLYL ISOMERASE"/>
    <property type="match status" value="1"/>
</dbReference>
<evidence type="ECO:0000256" key="5">
    <source>
        <dbReference type="ARBA" id="ARBA00023110"/>
    </source>
</evidence>
<comment type="similarity">
    <text evidence="2">Belongs to the PpiC/parvulin rotamase family.</text>
</comment>
<dbReference type="Pfam" id="PF13145">
    <property type="entry name" value="Rotamase_2"/>
    <property type="match status" value="1"/>
</dbReference>
<keyword evidence="5" id="KW-0697">Rotamase</keyword>